<dbReference type="Proteomes" id="UP000604481">
    <property type="component" value="Unassembled WGS sequence"/>
</dbReference>
<evidence type="ECO:0000313" key="2">
    <source>
        <dbReference type="EMBL" id="MBE9610865.1"/>
    </source>
</evidence>
<organism evidence="2 3">
    <name type="scientific">Chitinilyticum piscinae</name>
    <dbReference type="NCBI Taxonomy" id="2866724"/>
    <lineage>
        <taxon>Bacteria</taxon>
        <taxon>Pseudomonadati</taxon>
        <taxon>Pseudomonadota</taxon>
        <taxon>Betaproteobacteria</taxon>
        <taxon>Neisseriales</taxon>
        <taxon>Chitinibacteraceae</taxon>
        <taxon>Chitinilyticum</taxon>
    </lineage>
</organism>
<comment type="caution">
    <text evidence="2">The sequence shown here is derived from an EMBL/GenBank/DDBJ whole genome shotgun (WGS) entry which is preliminary data.</text>
</comment>
<dbReference type="AlphaFoldDB" id="A0A8J7G2K5"/>
<accession>A0A8J7G2K5</accession>
<dbReference type="SMART" id="SM00382">
    <property type="entry name" value="AAA"/>
    <property type="match status" value="1"/>
</dbReference>
<dbReference type="Pfam" id="PF07728">
    <property type="entry name" value="AAA_5"/>
    <property type="match status" value="1"/>
</dbReference>
<dbReference type="InterPro" id="IPR011704">
    <property type="entry name" value="ATPase_dyneun-rel_AAA"/>
</dbReference>
<name>A0A8J7G2K5_9NEIS</name>
<evidence type="ECO:0000313" key="3">
    <source>
        <dbReference type="Proteomes" id="UP000604481"/>
    </source>
</evidence>
<dbReference type="PANTHER" id="PTHR37291">
    <property type="entry name" value="5-METHYLCYTOSINE-SPECIFIC RESTRICTION ENZYME B"/>
    <property type="match status" value="1"/>
</dbReference>
<protein>
    <submittedName>
        <fullName evidence="2">AAA family ATPase</fullName>
    </submittedName>
</protein>
<dbReference type="Gene3D" id="3.40.50.300">
    <property type="entry name" value="P-loop containing nucleotide triphosphate hydrolases"/>
    <property type="match status" value="1"/>
</dbReference>
<dbReference type="EMBL" id="JADFUA010000014">
    <property type="protein sequence ID" value="MBE9610865.1"/>
    <property type="molecule type" value="Genomic_DNA"/>
</dbReference>
<dbReference type="PANTHER" id="PTHR37291:SF1">
    <property type="entry name" value="TYPE IV METHYL-DIRECTED RESTRICTION ENZYME ECOKMCRB SUBUNIT"/>
    <property type="match status" value="1"/>
</dbReference>
<sequence length="461" mass="51571">MNEKAIGVPDSQPLNQILYGPPGTGKTYQTVNAALEILEPSLLQQHGHDRKLLKAHFDKLVSDGRIRFVTFHQSFSYEDFVEGMRAETNETNGQIRYAVVDGVFKSLCSDAQDGGKVTSAFELAVENLQEKLEASGGRLKLKTVRGKEFEVSYDGGKTFRVFPLSTENDDPYYVASMDNVRKLFAGESKRGMYNPSYVDGMLRYLQAECGLPAMIEAEKPHMHAQPYVLIIDEINRGNISRIFGELITLIEPSKRAGAAEELKVTLPYSKDSFSVPGNVYLIGTMNTADRSLAGLDLALRRRFTFREMPPRPELLAGITIEGAEGLDLAKMLQVMNQRITVLLDREHTLGHAYFMPLQAEPTLVRLATIFRQDILPLLQEYFFEDWEHIRWVLNDQCKNPAEAFIVADSALKLPSLFPKVHDKLRQSPQWTLNDAAFANPAAYLGILATVATGYVTDEAGD</sequence>
<keyword evidence="3" id="KW-1185">Reference proteome</keyword>
<dbReference type="InterPro" id="IPR003593">
    <property type="entry name" value="AAA+_ATPase"/>
</dbReference>
<dbReference type="InterPro" id="IPR052934">
    <property type="entry name" value="Methyl-DNA_Rec/Restrict_Enz"/>
</dbReference>
<dbReference type="SUPFAM" id="SSF52540">
    <property type="entry name" value="P-loop containing nucleoside triphosphate hydrolases"/>
    <property type="match status" value="1"/>
</dbReference>
<gene>
    <name evidence="2" type="ORF">INR99_16115</name>
</gene>
<dbReference type="GO" id="GO:0005524">
    <property type="term" value="F:ATP binding"/>
    <property type="evidence" value="ECO:0007669"/>
    <property type="project" value="InterPro"/>
</dbReference>
<evidence type="ECO:0000259" key="1">
    <source>
        <dbReference type="SMART" id="SM00382"/>
    </source>
</evidence>
<reference evidence="2 3" key="1">
    <citation type="submission" date="2020-10" db="EMBL/GenBank/DDBJ databases">
        <title>The genome sequence of Chitinilyticum litopenaei 4Y14.</title>
        <authorList>
            <person name="Liu Y."/>
        </authorList>
    </citation>
    <scope>NUCLEOTIDE SEQUENCE [LARGE SCALE GENOMIC DNA]</scope>
    <source>
        <strain evidence="2 3">4Y14</strain>
    </source>
</reference>
<dbReference type="InterPro" id="IPR027417">
    <property type="entry name" value="P-loop_NTPase"/>
</dbReference>
<proteinExistence type="predicted"/>
<feature type="domain" description="AAA+ ATPase" evidence="1">
    <location>
        <begin position="12"/>
        <end position="313"/>
    </location>
</feature>
<dbReference type="GO" id="GO:0016887">
    <property type="term" value="F:ATP hydrolysis activity"/>
    <property type="evidence" value="ECO:0007669"/>
    <property type="project" value="InterPro"/>
</dbReference>